<proteinExistence type="predicted"/>
<name>A0A6A6GZ27_VIRVR</name>
<feature type="region of interest" description="Disordered" evidence="1">
    <location>
        <begin position="146"/>
        <end position="166"/>
    </location>
</feature>
<feature type="region of interest" description="Disordered" evidence="1">
    <location>
        <begin position="80"/>
        <end position="102"/>
    </location>
</feature>
<dbReference type="InterPro" id="IPR052337">
    <property type="entry name" value="SAT4-like"/>
</dbReference>
<gene>
    <name evidence="3" type="ORF">EV356DRAFT_327409</name>
</gene>
<evidence type="ECO:0000313" key="4">
    <source>
        <dbReference type="Proteomes" id="UP000800092"/>
    </source>
</evidence>
<organism evidence="3 4">
    <name type="scientific">Viridothelium virens</name>
    <name type="common">Speckled blister lichen</name>
    <name type="synonym">Trypethelium virens</name>
    <dbReference type="NCBI Taxonomy" id="1048519"/>
    <lineage>
        <taxon>Eukaryota</taxon>
        <taxon>Fungi</taxon>
        <taxon>Dikarya</taxon>
        <taxon>Ascomycota</taxon>
        <taxon>Pezizomycotina</taxon>
        <taxon>Dothideomycetes</taxon>
        <taxon>Dothideomycetes incertae sedis</taxon>
        <taxon>Trypetheliales</taxon>
        <taxon>Trypetheliaceae</taxon>
        <taxon>Viridothelium</taxon>
    </lineage>
</organism>
<reference evidence="3" key="1">
    <citation type="journal article" date="2020" name="Stud. Mycol.">
        <title>101 Dothideomycetes genomes: a test case for predicting lifestyles and emergence of pathogens.</title>
        <authorList>
            <person name="Haridas S."/>
            <person name="Albert R."/>
            <person name="Binder M."/>
            <person name="Bloem J."/>
            <person name="Labutti K."/>
            <person name="Salamov A."/>
            <person name="Andreopoulos B."/>
            <person name="Baker S."/>
            <person name="Barry K."/>
            <person name="Bills G."/>
            <person name="Bluhm B."/>
            <person name="Cannon C."/>
            <person name="Castanera R."/>
            <person name="Culley D."/>
            <person name="Daum C."/>
            <person name="Ezra D."/>
            <person name="Gonzalez J."/>
            <person name="Henrissat B."/>
            <person name="Kuo A."/>
            <person name="Liang C."/>
            <person name="Lipzen A."/>
            <person name="Lutzoni F."/>
            <person name="Magnuson J."/>
            <person name="Mondo S."/>
            <person name="Nolan M."/>
            <person name="Ohm R."/>
            <person name="Pangilinan J."/>
            <person name="Park H.-J."/>
            <person name="Ramirez L."/>
            <person name="Alfaro M."/>
            <person name="Sun H."/>
            <person name="Tritt A."/>
            <person name="Yoshinaga Y."/>
            <person name="Zwiers L.-H."/>
            <person name="Turgeon B."/>
            <person name="Goodwin S."/>
            <person name="Spatafora J."/>
            <person name="Crous P."/>
            <person name="Grigoriev I."/>
        </authorList>
    </citation>
    <scope>NUCLEOTIDE SEQUENCE</scope>
    <source>
        <strain evidence="3">Tuck. ex Michener</strain>
    </source>
</reference>
<dbReference type="AlphaFoldDB" id="A0A6A6GZ27"/>
<keyword evidence="2" id="KW-0472">Membrane</keyword>
<protein>
    <submittedName>
        <fullName evidence="3">Uncharacterized protein</fullName>
    </submittedName>
</protein>
<dbReference type="EMBL" id="ML991838">
    <property type="protein sequence ID" value="KAF2230613.1"/>
    <property type="molecule type" value="Genomic_DNA"/>
</dbReference>
<feature type="transmembrane region" description="Helical" evidence="2">
    <location>
        <begin position="44"/>
        <end position="68"/>
    </location>
</feature>
<accession>A0A6A6GZ27</accession>
<sequence>MRRIEQISVYVILGFGYLLATCSIGKIISMQWIVKDFSWSNGWIAIWGSLEHLGGVTVLCMPILRALLSPSGRKFFPKLRLSRSKSSPDARSEDEPGACEENPIFPELSGEAAVFTELSNEGVAVLELSNEAGAILELSSEANTVPELPGEGASKSVCSQLHELPS</sequence>
<evidence type="ECO:0000256" key="1">
    <source>
        <dbReference type="SAM" id="MobiDB-lite"/>
    </source>
</evidence>
<feature type="transmembrane region" description="Helical" evidence="2">
    <location>
        <begin position="7"/>
        <end position="32"/>
    </location>
</feature>
<evidence type="ECO:0000256" key="2">
    <source>
        <dbReference type="SAM" id="Phobius"/>
    </source>
</evidence>
<keyword evidence="4" id="KW-1185">Reference proteome</keyword>
<dbReference type="PANTHER" id="PTHR33048:SF47">
    <property type="entry name" value="INTEGRAL MEMBRANE PROTEIN-RELATED"/>
    <property type="match status" value="1"/>
</dbReference>
<dbReference type="PANTHER" id="PTHR33048">
    <property type="entry name" value="PTH11-LIKE INTEGRAL MEMBRANE PROTEIN (AFU_ORTHOLOGUE AFUA_5G11245)"/>
    <property type="match status" value="1"/>
</dbReference>
<keyword evidence="2" id="KW-0812">Transmembrane</keyword>
<keyword evidence="2" id="KW-1133">Transmembrane helix</keyword>
<dbReference type="Proteomes" id="UP000800092">
    <property type="component" value="Unassembled WGS sequence"/>
</dbReference>
<evidence type="ECO:0000313" key="3">
    <source>
        <dbReference type="EMBL" id="KAF2230613.1"/>
    </source>
</evidence>